<dbReference type="RefSeq" id="WP_187735816.1">
    <property type="nucleotide sequence ID" value="NZ_CP060790.1"/>
</dbReference>
<protein>
    <recommendedName>
        <fullName evidence="1">DUF8198 domain-containing protein</fullName>
    </recommendedName>
</protein>
<dbReference type="InterPro" id="IPR058511">
    <property type="entry name" value="DUF8198"/>
</dbReference>
<dbReference type="NCBIfam" id="NF047641">
    <property type="entry name" value="FFLEE_fam"/>
    <property type="match status" value="1"/>
</dbReference>
<evidence type="ECO:0000313" key="2">
    <source>
        <dbReference type="EMBL" id="QNP58831.1"/>
    </source>
</evidence>
<dbReference type="AlphaFoldDB" id="A0A7H0HE65"/>
<feature type="domain" description="DUF8198" evidence="1">
    <location>
        <begin position="18"/>
        <end position="230"/>
    </location>
</feature>
<dbReference type="Proteomes" id="UP000516057">
    <property type="component" value="Chromosome"/>
</dbReference>
<keyword evidence="3" id="KW-1185">Reference proteome</keyword>
<dbReference type="EMBL" id="CP060790">
    <property type="protein sequence ID" value="QNP58831.1"/>
    <property type="molecule type" value="Genomic_DNA"/>
</dbReference>
<dbReference type="Pfam" id="PF26621">
    <property type="entry name" value="DUF8198"/>
    <property type="match status" value="1"/>
</dbReference>
<accession>A0A7H0HE65</accession>
<gene>
    <name evidence="2" type="ORF">H9L24_18115</name>
</gene>
<sequence>MDAAHTIRHCITNVTALRQQRATHPAWRQAVHAIKELQSRRFQGTYADLLATPRYAPATRFFLQELYGSADYQARDAQFGRIAGALQTLFPQPVVATAVALAQLHAQTEQLDHAMGQAWAEMPGDDAARYVAAWRAVGQPHARREQLGRVLDMGRDLARLTRTPGLRTMLRMMRRPAHAAGMGELQRFLEAGFDTFGELARQRGAVEHFLDTIGDREAALMEQLFQDDPTTCEALLERTLQQRPSR</sequence>
<evidence type="ECO:0000313" key="3">
    <source>
        <dbReference type="Proteomes" id="UP000516057"/>
    </source>
</evidence>
<evidence type="ECO:0000259" key="1">
    <source>
        <dbReference type="Pfam" id="PF26621"/>
    </source>
</evidence>
<name>A0A7H0HE65_9BURK</name>
<organism evidence="2 3">
    <name type="scientific">Paenacidovorax monticola</name>
    <dbReference type="NCBI Taxonomy" id="1926868"/>
    <lineage>
        <taxon>Bacteria</taxon>
        <taxon>Pseudomonadati</taxon>
        <taxon>Pseudomonadota</taxon>
        <taxon>Betaproteobacteria</taxon>
        <taxon>Burkholderiales</taxon>
        <taxon>Comamonadaceae</taxon>
        <taxon>Paenacidovorax</taxon>
    </lineage>
</organism>
<proteinExistence type="predicted"/>
<dbReference type="KEGG" id="amon:H9L24_18115"/>
<dbReference type="InterPro" id="IPR058063">
    <property type="entry name" value="FFLEE_fam"/>
</dbReference>
<reference evidence="2 3" key="1">
    <citation type="submission" date="2020-08" db="EMBL/GenBank/DDBJ databases">
        <title>Genome sequence of Acidovorax monticola KACC 19171T.</title>
        <authorList>
            <person name="Hyun D.-W."/>
            <person name="Bae J.-W."/>
        </authorList>
    </citation>
    <scope>NUCLEOTIDE SEQUENCE [LARGE SCALE GENOMIC DNA]</scope>
    <source>
        <strain evidence="2 3">KACC 19171</strain>
    </source>
</reference>